<dbReference type="EMBL" id="NFFZ01000004">
    <property type="protein sequence ID" value="OTI63040.1"/>
    <property type="molecule type" value="Genomic_DNA"/>
</dbReference>
<accession>A0A241XRJ0</accession>
<evidence type="ECO:0000313" key="2">
    <source>
        <dbReference type="EMBL" id="OTI63040.1"/>
    </source>
</evidence>
<name>A0A241XRJ0_PSEAI</name>
<keyword evidence="1" id="KW-0472">Membrane</keyword>
<dbReference type="Proteomes" id="UP000194857">
    <property type="component" value="Unassembled WGS sequence"/>
</dbReference>
<reference evidence="2 3" key="1">
    <citation type="submission" date="2017-05" db="EMBL/GenBank/DDBJ databases">
        <authorList>
            <person name="Song R."/>
            <person name="Chenine A.L."/>
            <person name="Ruprecht R.M."/>
        </authorList>
    </citation>
    <scope>NUCLEOTIDE SEQUENCE [LARGE SCALE GENOMIC DNA]</scope>
    <source>
        <strain evidence="2 3">S567_C10_BS</strain>
    </source>
</reference>
<feature type="transmembrane region" description="Helical" evidence="1">
    <location>
        <begin position="23"/>
        <end position="40"/>
    </location>
</feature>
<evidence type="ECO:0000256" key="1">
    <source>
        <dbReference type="SAM" id="Phobius"/>
    </source>
</evidence>
<proteinExistence type="predicted"/>
<keyword evidence="1" id="KW-1133">Transmembrane helix</keyword>
<comment type="caution">
    <text evidence="2">The sequence shown here is derived from an EMBL/GenBank/DDBJ whole genome shotgun (WGS) entry which is preliminary data.</text>
</comment>
<evidence type="ECO:0008006" key="4">
    <source>
        <dbReference type="Google" id="ProtNLM"/>
    </source>
</evidence>
<gene>
    <name evidence="2" type="ORF">CAZ10_09355</name>
</gene>
<evidence type="ECO:0000313" key="3">
    <source>
        <dbReference type="Proteomes" id="UP000194857"/>
    </source>
</evidence>
<dbReference type="AlphaFoldDB" id="A0A241XRJ0"/>
<sequence>MSEKCAVCELNKPFKLWTKKQKIGLAITAAFLVLFLFLLDSNGPLMKWARSVDREQQIEQIGAQMSDLAAQGKPDAIVWMAVNHPGDPERLKALEALAESGNGEAMMTLATIKHRSDPYLAKVLVNKAAAAGHPDAVLAVVRHPDTYKL</sequence>
<organism evidence="2 3">
    <name type="scientific">Pseudomonas aeruginosa</name>
    <dbReference type="NCBI Taxonomy" id="287"/>
    <lineage>
        <taxon>Bacteria</taxon>
        <taxon>Pseudomonadati</taxon>
        <taxon>Pseudomonadota</taxon>
        <taxon>Gammaproteobacteria</taxon>
        <taxon>Pseudomonadales</taxon>
        <taxon>Pseudomonadaceae</taxon>
        <taxon>Pseudomonas</taxon>
    </lineage>
</organism>
<protein>
    <recommendedName>
        <fullName evidence="4">HEAT repeat domain-containing protein</fullName>
    </recommendedName>
</protein>
<keyword evidence="1" id="KW-0812">Transmembrane</keyword>
<dbReference type="RefSeq" id="WP_065085910.1">
    <property type="nucleotide sequence ID" value="NZ_NFFZ01000004.1"/>
</dbReference>